<keyword evidence="2" id="KW-1185">Reference proteome</keyword>
<proteinExistence type="predicted"/>
<sequence length="88" mass="9731">MMSTCAQSVYRSQGLAKCKCSADQSPKTWKIWFKSRRSVLHLQNADVDLRHACATQVPRSALGSLRHTCVRLVVRRSTSTATGPAQAQ</sequence>
<protein>
    <submittedName>
        <fullName evidence="1">Uncharacterized protein</fullName>
    </submittedName>
</protein>
<organism evidence="1 2">
    <name type="scientific">Datura stramonium</name>
    <name type="common">Jimsonweed</name>
    <name type="synonym">Common thornapple</name>
    <dbReference type="NCBI Taxonomy" id="4076"/>
    <lineage>
        <taxon>Eukaryota</taxon>
        <taxon>Viridiplantae</taxon>
        <taxon>Streptophyta</taxon>
        <taxon>Embryophyta</taxon>
        <taxon>Tracheophyta</taxon>
        <taxon>Spermatophyta</taxon>
        <taxon>Magnoliopsida</taxon>
        <taxon>eudicotyledons</taxon>
        <taxon>Gunneridae</taxon>
        <taxon>Pentapetalae</taxon>
        <taxon>asterids</taxon>
        <taxon>lamiids</taxon>
        <taxon>Solanales</taxon>
        <taxon>Solanaceae</taxon>
        <taxon>Solanoideae</taxon>
        <taxon>Datureae</taxon>
        <taxon>Datura</taxon>
    </lineage>
</organism>
<dbReference type="Proteomes" id="UP000823775">
    <property type="component" value="Unassembled WGS sequence"/>
</dbReference>
<evidence type="ECO:0000313" key="2">
    <source>
        <dbReference type="Proteomes" id="UP000823775"/>
    </source>
</evidence>
<evidence type="ECO:0000313" key="1">
    <source>
        <dbReference type="EMBL" id="MCD9645537.1"/>
    </source>
</evidence>
<name>A0ABS8VGD1_DATST</name>
<dbReference type="EMBL" id="JACEIK010004463">
    <property type="protein sequence ID" value="MCD9645537.1"/>
    <property type="molecule type" value="Genomic_DNA"/>
</dbReference>
<feature type="non-terminal residue" evidence="1">
    <location>
        <position position="88"/>
    </location>
</feature>
<gene>
    <name evidence="1" type="ORF">HAX54_034534</name>
</gene>
<accession>A0ABS8VGD1</accession>
<comment type="caution">
    <text evidence="1">The sequence shown here is derived from an EMBL/GenBank/DDBJ whole genome shotgun (WGS) entry which is preliminary data.</text>
</comment>
<reference evidence="1 2" key="1">
    <citation type="journal article" date="2021" name="BMC Genomics">
        <title>Datura genome reveals duplications of psychoactive alkaloid biosynthetic genes and high mutation rate following tissue culture.</title>
        <authorList>
            <person name="Rajewski A."/>
            <person name="Carter-House D."/>
            <person name="Stajich J."/>
            <person name="Litt A."/>
        </authorList>
    </citation>
    <scope>NUCLEOTIDE SEQUENCE [LARGE SCALE GENOMIC DNA]</scope>
    <source>
        <strain evidence="1">AR-01</strain>
    </source>
</reference>